<dbReference type="AlphaFoldDB" id="A0A0F9DVW8"/>
<evidence type="ECO:0000259" key="1">
    <source>
        <dbReference type="SMART" id="SM00482"/>
    </source>
</evidence>
<name>A0A0F9DVW8_9ZZZZ</name>
<sequence>MIMASPGQGLLNADWSQAEVWVMAYETGDETLLQLLLNGVDVHAHVARELCKLGVSSKFPSSAVDEQLTLEEWKGAHDSIRTDGKVFVFGMNYGLTDEGAGQRLGCAAEEVAPLLAHYVQTIFPEMSPYFLRIRDEMLANYAVSNKFGRRRHFPEVPVLAALRYKGDLEGVIRQGYNMPIQGGAHDLHSLAHIATERELSSYVGPNLEMHDSLMSEAPGDRLEEAAVAVRDLWQGIARNTVLPNGEKLGWEIPVDVEIGKSFGSLVKYSE</sequence>
<gene>
    <name evidence="2" type="ORF">LCGC14_2231210</name>
</gene>
<comment type="caution">
    <text evidence="2">The sequence shown here is derived from an EMBL/GenBank/DDBJ whole genome shotgun (WGS) entry which is preliminary data.</text>
</comment>
<dbReference type="GO" id="GO:0006302">
    <property type="term" value="P:double-strand break repair"/>
    <property type="evidence" value="ECO:0007669"/>
    <property type="project" value="TreeGrafter"/>
</dbReference>
<dbReference type="PRINTS" id="PR00868">
    <property type="entry name" value="DNAPOLI"/>
</dbReference>
<reference evidence="2" key="1">
    <citation type="journal article" date="2015" name="Nature">
        <title>Complex archaea that bridge the gap between prokaryotes and eukaryotes.</title>
        <authorList>
            <person name="Spang A."/>
            <person name="Saw J.H."/>
            <person name="Jorgensen S.L."/>
            <person name="Zaremba-Niedzwiedzka K."/>
            <person name="Martijn J."/>
            <person name="Lind A.E."/>
            <person name="van Eijk R."/>
            <person name="Schleper C."/>
            <person name="Guy L."/>
            <person name="Ettema T.J."/>
        </authorList>
    </citation>
    <scope>NUCLEOTIDE SEQUENCE</scope>
</reference>
<dbReference type="GO" id="GO:0006261">
    <property type="term" value="P:DNA-templated DNA replication"/>
    <property type="evidence" value="ECO:0007669"/>
    <property type="project" value="InterPro"/>
</dbReference>
<organism evidence="2">
    <name type="scientific">marine sediment metagenome</name>
    <dbReference type="NCBI Taxonomy" id="412755"/>
    <lineage>
        <taxon>unclassified sequences</taxon>
        <taxon>metagenomes</taxon>
        <taxon>ecological metagenomes</taxon>
    </lineage>
</organism>
<dbReference type="InterPro" id="IPR043502">
    <property type="entry name" value="DNA/RNA_pol_sf"/>
</dbReference>
<dbReference type="PANTHER" id="PTHR10133:SF62">
    <property type="entry name" value="DNA POLYMERASE THETA"/>
    <property type="match status" value="1"/>
</dbReference>
<evidence type="ECO:0000313" key="2">
    <source>
        <dbReference type="EMBL" id="KKL57856.1"/>
    </source>
</evidence>
<dbReference type="GO" id="GO:0003887">
    <property type="term" value="F:DNA-directed DNA polymerase activity"/>
    <property type="evidence" value="ECO:0007669"/>
    <property type="project" value="InterPro"/>
</dbReference>
<dbReference type="GO" id="GO:0003677">
    <property type="term" value="F:DNA binding"/>
    <property type="evidence" value="ECO:0007669"/>
    <property type="project" value="InterPro"/>
</dbReference>
<dbReference type="InterPro" id="IPR002298">
    <property type="entry name" value="DNA_polymerase_A"/>
</dbReference>
<accession>A0A0F9DVW8</accession>
<dbReference type="SUPFAM" id="SSF56672">
    <property type="entry name" value="DNA/RNA polymerases"/>
    <property type="match status" value="1"/>
</dbReference>
<feature type="domain" description="DNA-directed DNA polymerase family A palm" evidence="1">
    <location>
        <begin position="1"/>
        <end position="221"/>
    </location>
</feature>
<dbReference type="Pfam" id="PF00476">
    <property type="entry name" value="DNA_pol_A"/>
    <property type="match status" value="1"/>
</dbReference>
<dbReference type="Gene3D" id="3.30.70.370">
    <property type="match status" value="1"/>
</dbReference>
<dbReference type="SMART" id="SM00482">
    <property type="entry name" value="POLAc"/>
    <property type="match status" value="1"/>
</dbReference>
<proteinExistence type="predicted"/>
<dbReference type="EMBL" id="LAZR01030020">
    <property type="protein sequence ID" value="KKL57856.1"/>
    <property type="molecule type" value="Genomic_DNA"/>
</dbReference>
<dbReference type="PANTHER" id="PTHR10133">
    <property type="entry name" value="DNA POLYMERASE I"/>
    <property type="match status" value="1"/>
</dbReference>
<protein>
    <recommendedName>
        <fullName evidence="1">DNA-directed DNA polymerase family A palm domain-containing protein</fullName>
    </recommendedName>
</protein>
<dbReference type="InterPro" id="IPR001098">
    <property type="entry name" value="DNA-dir_DNA_pol_A_palm_dom"/>
</dbReference>
<feature type="non-terminal residue" evidence="2">
    <location>
        <position position="1"/>
    </location>
</feature>
<dbReference type="Gene3D" id="1.10.150.20">
    <property type="entry name" value="5' to 3' exonuclease, C-terminal subdomain"/>
    <property type="match status" value="1"/>
</dbReference>